<dbReference type="PRINTS" id="PR01438">
    <property type="entry name" value="UNVRSLSTRESS"/>
</dbReference>
<dbReference type="RefSeq" id="WP_089903444.1">
    <property type="nucleotide sequence ID" value="NZ_FOCI01000014.1"/>
</dbReference>
<dbReference type="PANTHER" id="PTHR46268">
    <property type="entry name" value="STRESS RESPONSE PROTEIN NHAX"/>
    <property type="match status" value="1"/>
</dbReference>
<evidence type="ECO:0000259" key="2">
    <source>
        <dbReference type="Pfam" id="PF00582"/>
    </source>
</evidence>
<dbReference type="InterPro" id="IPR006016">
    <property type="entry name" value="UspA"/>
</dbReference>
<gene>
    <name evidence="3" type="ORF">SAMN04488003_1148</name>
</gene>
<name>A0A1H8FWD7_9RHOB</name>
<evidence type="ECO:0000256" key="1">
    <source>
        <dbReference type="ARBA" id="ARBA00008791"/>
    </source>
</evidence>
<feature type="domain" description="UspA" evidence="2">
    <location>
        <begin position="1"/>
        <end position="150"/>
    </location>
</feature>
<organism evidence="3 4">
    <name type="scientific">Loktanella fryxellensis</name>
    <dbReference type="NCBI Taxonomy" id="245187"/>
    <lineage>
        <taxon>Bacteria</taxon>
        <taxon>Pseudomonadati</taxon>
        <taxon>Pseudomonadota</taxon>
        <taxon>Alphaproteobacteria</taxon>
        <taxon>Rhodobacterales</taxon>
        <taxon>Roseobacteraceae</taxon>
        <taxon>Loktanella</taxon>
    </lineage>
</organism>
<dbReference type="CDD" id="cd00293">
    <property type="entry name" value="USP-like"/>
    <property type="match status" value="1"/>
</dbReference>
<dbReference type="InterPro" id="IPR014729">
    <property type="entry name" value="Rossmann-like_a/b/a_fold"/>
</dbReference>
<keyword evidence="4" id="KW-1185">Reference proteome</keyword>
<evidence type="ECO:0000313" key="3">
    <source>
        <dbReference type="EMBL" id="SEN35844.1"/>
    </source>
</evidence>
<dbReference type="Gene3D" id="3.40.50.620">
    <property type="entry name" value="HUPs"/>
    <property type="match status" value="1"/>
</dbReference>
<dbReference type="STRING" id="245187.SAMN04488003_1148"/>
<dbReference type="Proteomes" id="UP000199585">
    <property type="component" value="Unassembled WGS sequence"/>
</dbReference>
<dbReference type="OrthoDB" id="5564966at2"/>
<dbReference type="PANTHER" id="PTHR46268:SF6">
    <property type="entry name" value="UNIVERSAL STRESS PROTEIN UP12"/>
    <property type="match status" value="1"/>
</dbReference>
<dbReference type="SUPFAM" id="SSF52402">
    <property type="entry name" value="Adenine nucleotide alpha hydrolases-like"/>
    <property type="match status" value="1"/>
</dbReference>
<reference evidence="3 4" key="1">
    <citation type="submission" date="2016-10" db="EMBL/GenBank/DDBJ databases">
        <authorList>
            <person name="de Groot N.N."/>
        </authorList>
    </citation>
    <scope>NUCLEOTIDE SEQUENCE [LARGE SCALE GENOMIC DNA]</scope>
    <source>
        <strain evidence="3 4">DSM 16213</strain>
    </source>
</reference>
<dbReference type="AlphaFoldDB" id="A0A1H8FWD7"/>
<accession>A0A1H8FWD7</accession>
<protein>
    <submittedName>
        <fullName evidence="3">Nucleotide-binding universal stress protein, UspA family</fullName>
    </submittedName>
</protein>
<dbReference type="Pfam" id="PF00582">
    <property type="entry name" value="Usp"/>
    <property type="match status" value="1"/>
</dbReference>
<proteinExistence type="inferred from homology"/>
<comment type="similarity">
    <text evidence="1">Belongs to the universal stress protein A family.</text>
</comment>
<sequence>MFKTILMSFDGSGPSVAALAVALDLAQTYGAALHIVHVTDAAQGSTSADTDVFFAPAEALIHKSHAEDLQEQSQIVLHQARVIVGRTEATNVTTTLLTGAPDDAILKHADAIGADLIVAGRRGLGTLRGLLMGSVSSRLTAHARCPVMTVA</sequence>
<dbReference type="InterPro" id="IPR006015">
    <property type="entry name" value="Universal_stress_UspA"/>
</dbReference>
<dbReference type="EMBL" id="FOCI01000014">
    <property type="protein sequence ID" value="SEN35844.1"/>
    <property type="molecule type" value="Genomic_DNA"/>
</dbReference>
<evidence type="ECO:0000313" key="4">
    <source>
        <dbReference type="Proteomes" id="UP000199585"/>
    </source>
</evidence>